<reference evidence="3" key="1">
    <citation type="submission" date="2019-11" db="EMBL/GenBank/DDBJ databases">
        <title>Genomic insights into an expanded diversity of filamentous marine cyanobacteria reveals the extraordinary biosynthetic potential of Moorea and Okeania.</title>
        <authorList>
            <person name="Ferreira Leao T."/>
            <person name="Wang M."/>
            <person name="Moss N."/>
            <person name="Da Silva R."/>
            <person name="Sanders J."/>
            <person name="Nurk S."/>
            <person name="Gurevich A."/>
            <person name="Humphrey G."/>
            <person name="Reher R."/>
            <person name="Zhu Q."/>
            <person name="Belda-Ferre P."/>
            <person name="Glukhov E."/>
            <person name="Rex R."/>
            <person name="Dorrestein P.C."/>
            <person name="Knight R."/>
            <person name="Pevzner P."/>
            <person name="Gerwick W.H."/>
            <person name="Gerwick L."/>
        </authorList>
    </citation>
    <scope>NUCLEOTIDE SEQUENCE</scope>
    <source>
        <strain evidence="3">SIO1C4</strain>
    </source>
</reference>
<evidence type="ECO:0000259" key="2">
    <source>
        <dbReference type="PROSITE" id="PS51773"/>
    </source>
</evidence>
<dbReference type="GO" id="GO:0030089">
    <property type="term" value="C:phycobilisome"/>
    <property type="evidence" value="ECO:0007669"/>
    <property type="project" value="UniProtKB-UniRule"/>
</dbReference>
<name>A0A6B3NEE7_9CYAN</name>
<dbReference type="InterPro" id="IPR015233">
    <property type="entry name" value="Orange_carotenoid-bd_N"/>
</dbReference>
<gene>
    <name evidence="3" type="ORF">F6J89_20660</name>
</gene>
<keyword evidence="1" id="KW-0472">Membrane</keyword>
<sequence>MTFTNYSNFDSTLKLTKAVPITVAAFKRLDANDQLGLLWEIYQRMEQEGWIAVATLGTARLKLAQGLLHQIKLMSFSEQLQAMRDLLNKINTPITRAYGLFRNNKLVFWHQLATLIGSGEVVPVPADYKLSPAATEVFNQVMLLDFGRKVQFLRRVVADLGVDPMAI</sequence>
<keyword evidence="1" id="KW-0157">Chromophore</keyword>
<protein>
    <submittedName>
        <fullName evidence="3">Orange carotenoid protein</fullName>
    </submittedName>
</protein>
<keyword evidence="1" id="KW-0605">Phycobilisome</keyword>
<dbReference type="EMBL" id="JAAHFQ010000460">
    <property type="protein sequence ID" value="NER29960.1"/>
    <property type="molecule type" value="Genomic_DNA"/>
</dbReference>
<dbReference type="AlphaFoldDB" id="A0A6B3NEE7"/>
<keyword evidence="1" id="KW-0793">Thylakoid</keyword>
<comment type="similarity">
    <text evidence="1">Belongs to the orange carotenoid-binding protein family.</text>
</comment>
<organism evidence="3">
    <name type="scientific">Symploca sp. SIO1C4</name>
    <dbReference type="NCBI Taxonomy" id="2607765"/>
    <lineage>
        <taxon>Bacteria</taxon>
        <taxon>Bacillati</taxon>
        <taxon>Cyanobacteriota</taxon>
        <taxon>Cyanophyceae</taxon>
        <taxon>Coleofasciculales</taxon>
        <taxon>Coleofasciculaceae</taxon>
        <taxon>Symploca</taxon>
    </lineage>
</organism>
<comment type="caution">
    <text evidence="3">The sequence shown here is derived from an EMBL/GenBank/DDBJ whole genome shotgun (WGS) entry which is preliminary data.</text>
</comment>
<dbReference type="InterPro" id="IPR036917">
    <property type="entry name" value="Orange_carotenoid-bd_N_sf"/>
</dbReference>
<keyword evidence="1" id="KW-0042">Antenna complex</keyword>
<accession>A0A6B3NEE7</accession>
<evidence type="ECO:0000313" key="3">
    <source>
        <dbReference type="EMBL" id="NER29960.1"/>
    </source>
</evidence>
<dbReference type="GO" id="GO:0016037">
    <property type="term" value="P:light absorption"/>
    <property type="evidence" value="ECO:0007669"/>
    <property type="project" value="UniProtKB-UniRule"/>
</dbReference>
<dbReference type="Gene3D" id="1.10.2090.10">
    <property type="entry name" value="Orange carotenoid-binding protein, N-terminal domain"/>
    <property type="match status" value="1"/>
</dbReference>
<feature type="domain" description="OCP N-terminal" evidence="2">
    <location>
        <begin position="16"/>
        <end position="167"/>
    </location>
</feature>
<dbReference type="PROSITE" id="PS51773">
    <property type="entry name" value="OCP_N"/>
    <property type="match status" value="1"/>
</dbReference>
<dbReference type="SUPFAM" id="SSF81930">
    <property type="entry name" value="Orange carotenoid protein, N-terminal domain"/>
    <property type="match status" value="1"/>
</dbReference>
<proteinExistence type="inferred from homology"/>
<dbReference type="GO" id="GO:0031404">
    <property type="term" value="F:chloride ion binding"/>
    <property type="evidence" value="ECO:0007669"/>
    <property type="project" value="InterPro"/>
</dbReference>
<evidence type="ECO:0000256" key="1">
    <source>
        <dbReference type="PROSITE-ProRule" id="PRU01109"/>
    </source>
</evidence>
<dbReference type="Pfam" id="PF09150">
    <property type="entry name" value="Carot_N"/>
    <property type="match status" value="1"/>
</dbReference>